<accession>A0AAE0Z9H1</accession>
<keyword evidence="2" id="KW-1185">Reference proteome</keyword>
<organism evidence="1 2">
    <name type="scientific">Elysia crispata</name>
    <name type="common">lettuce slug</name>
    <dbReference type="NCBI Taxonomy" id="231223"/>
    <lineage>
        <taxon>Eukaryota</taxon>
        <taxon>Metazoa</taxon>
        <taxon>Spiralia</taxon>
        <taxon>Lophotrochozoa</taxon>
        <taxon>Mollusca</taxon>
        <taxon>Gastropoda</taxon>
        <taxon>Heterobranchia</taxon>
        <taxon>Euthyneura</taxon>
        <taxon>Panpulmonata</taxon>
        <taxon>Sacoglossa</taxon>
        <taxon>Placobranchoidea</taxon>
        <taxon>Plakobranchidae</taxon>
        <taxon>Elysia</taxon>
    </lineage>
</organism>
<protein>
    <submittedName>
        <fullName evidence="1">Uncharacterized protein</fullName>
    </submittedName>
</protein>
<comment type="caution">
    <text evidence="1">The sequence shown here is derived from an EMBL/GenBank/DDBJ whole genome shotgun (WGS) entry which is preliminary data.</text>
</comment>
<dbReference type="EMBL" id="JAWDGP010004327">
    <property type="protein sequence ID" value="KAK3765213.1"/>
    <property type="molecule type" value="Genomic_DNA"/>
</dbReference>
<gene>
    <name evidence="1" type="ORF">RRG08_051837</name>
</gene>
<reference evidence="1" key="1">
    <citation type="journal article" date="2023" name="G3 (Bethesda)">
        <title>A reference genome for the long-term kleptoplast-retaining sea slug Elysia crispata morphotype clarki.</title>
        <authorList>
            <person name="Eastman K.E."/>
            <person name="Pendleton A.L."/>
            <person name="Shaikh M.A."/>
            <person name="Suttiyut T."/>
            <person name="Ogas R."/>
            <person name="Tomko P."/>
            <person name="Gavelis G."/>
            <person name="Widhalm J.R."/>
            <person name="Wisecaver J.H."/>
        </authorList>
    </citation>
    <scope>NUCLEOTIDE SEQUENCE</scope>
    <source>
        <strain evidence="1">ECLA1</strain>
    </source>
</reference>
<sequence>MDGFQPYAMRSGMTVTAPRRRISQPSVKSTHGIFLALVLLALPVLRCCCNAQKQADSGKNISGTSTFEFDFLEDDIAINFVLGRKKENTLPSERPSSVANERLAVELNIFIPSVFPWFLGTHVRKLLNTGDLSS</sequence>
<proteinExistence type="predicted"/>
<evidence type="ECO:0000313" key="1">
    <source>
        <dbReference type="EMBL" id="KAK3765213.1"/>
    </source>
</evidence>
<name>A0AAE0Z9H1_9GAST</name>
<evidence type="ECO:0000313" key="2">
    <source>
        <dbReference type="Proteomes" id="UP001283361"/>
    </source>
</evidence>
<dbReference type="Proteomes" id="UP001283361">
    <property type="component" value="Unassembled WGS sequence"/>
</dbReference>
<dbReference type="AlphaFoldDB" id="A0AAE0Z9H1"/>